<reference evidence="2 3" key="1">
    <citation type="submission" date="2014-03" db="EMBL/GenBank/DDBJ databases">
        <title>Draft Genome Sequences of Four Burkholderia Strains.</title>
        <authorList>
            <person name="Liu X.Y."/>
            <person name="Li C.X."/>
            <person name="Xu J.H."/>
        </authorList>
    </citation>
    <scope>NUCLEOTIDE SEQUENCE [LARGE SCALE GENOMIC DNA]</scope>
    <source>
        <strain evidence="2 3">OP-1</strain>
    </source>
</reference>
<feature type="compositionally biased region" description="Basic residues" evidence="1">
    <location>
        <begin position="38"/>
        <end position="49"/>
    </location>
</feature>
<comment type="caution">
    <text evidence="2">The sequence shown here is derived from an EMBL/GenBank/DDBJ whole genome shotgun (WGS) entry which is preliminary data.</text>
</comment>
<proteinExistence type="predicted"/>
<dbReference type="AlphaFoldDB" id="A0A656QDY7"/>
<evidence type="ECO:0000313" key="2">
    <source>
        <dbReference type="EMBL" id="KDR28501.1"/>
    </source>
</evidence>
<dbReference type="EMBL" id="JFHD01000018">
    <property type="protein sequence ID" value="KDR28501.1"/>
    <property type="molecule type" value="Genomic_DNA"/>
</dbReference>
<dbReference type="Proteomes" id="UP000027451">
    <property type="component" value="Unassembled WGS sequence"/>
</dbReference>
<sequence length="63" mass="7212">MDEIADWLGFYNARRLQIHEKVFQCGEDIDGCVSHRRNTARHAVKKARSRTPGPKDESAESLN</sequence>
<evidence type="ECO:0008006" key="4">
    <source>
        <dbReference type="Google" id="ProtNLM"/>
    </source>
</evidence>
<keyword evidence="3" id="KW-1185">Reference proteome</keyword>
<evidence type="ECO:0000256" key="1">
    <source>
        <dbReference type="SAM" id="MobiDB-lite"/>
    </source>
</evidence>
<gene>
    <name evidence="2" type="ORF">BG60_10725</name>
</gene>
<feature type="region of interest" description="Disordered" evidence="1">
    <location>
        <begin position="38"/>
        <end position="63"/>
    </location>
</feature>
<evidence type="ECO:0000313" key="3">
    <source>
        <dbReference type="Proteomes" id="UP000027451"/>
    </source>
</evidence>
<accession>A0A656QDY7</accession>
<protein>
    <recommendedName>
        <fullName evidence="4">Transposase</fullName>
    </recommendedName>
</protein>
<organism evidence="2 3">
    <name type="scientific">Caballeronia zhejiangensis</name>
    <dbReference type="NCBI Taxonomy" id="871203"/>
    <lineage>
        <taxon>Bacteria</taxon>
        <taxon>Pseudomonadati</taxon>
        <taxon>Pseudomonadota</taxon>
        <taxon>Betaproteobacteria</taxon>
        <taxon>Burkholderiales</taxon>
        <taxon>Burkholderiaceae</taxon>
        <taxon>Caballeronia</taxon>
    </lineage>
</organism>
<feature type="compositionally biased region" description="Basic and acidic residues" evidence="1">
    <location>
        <begin position="53"/>
        <end position="63"/>
    </location>
</feature>
<name>A0A656QDY7_9BURK</name>